<feature type="region of interest" description="Disordered" evidence="1">
    <location>
        <begin position="406"/>
        <end position="445"/>
    </location>
</feature>
<evidence type="ECO:0008006" key="4">
    <source>
        <dbReference type="Google" id="ProtNLM"/>
    </source>
</evidence>
<evidence type="ECO:0000256" key="1">
    <source>
        <dbReference type="SAM" id="MobiDB-lite"/>
    </source>
</evidence>
<sequence length="445" mass="47067">MFDYRFNGLPNMLTARMPLMPQNMLSPMAQQPPQQQIDPTATAAIPQPMPPVPAQVPQGDLNYFPPQPDANAPPITPQDYQASLSLLQPQQSGQAQTKPQSVGGGLDMGTVSAFLQGLGRGNGLLSAIGGGLGAVQERKQENQTVKYLTSRGIPEGEAQLLAQSPQATFQVLQNMRNGGDPKAMLELQKLGLEVENLRNPQIKPTTLMQNLSAAGLQPGTPEYQQAVLAGTKSGVNVDARNMGSIPQGYRVNYDENGNPVSMSPIPGGPEDTTKTDAAWKQNLATSTDIIINAAKSARELAKSGGRMTTGVGGQVLSNIGESNAAELRRQVATLTANAKIENLQAMRAASTTGGALGAVSDSENAMLAAKTGALDPSASPEVFQRQLDDYERTLLRIVHGKEAGDSIFEETRGESGGAVQAGQVEDGYRFKGGDPANPQNWEKVN</sequence>
<comment type="caution">
    <text evidence="2">The sequence shown here is derived from an EMBL/GenBank/DDBJ whole genome shotgun (WGS) entry which is preliminary data.</text>
</comment>
<reference evidence="2 3" key="1">
    <citation type="submission" date="2022-11" db="EMBL/GenBank/DDBJ databases">
        <title>Brucella sp. YY2X, whole genome shotgun sequencing project.</title>
        <authorList>
            <person name="Yang Y."/>
        </authorList>
    </citation>
    <scope>NUCLEOTIDE SEQUENCE [LARGE SCALE GENOMIC DNA]</scope>
    <source>
        <strain evidence="2 3">YY2X</strain>
    </source>
</reference>
<accession>A0ABT3QUH5</accession>
<dbReference type="RefSeq" id="WP_265987015.1">
    <property type="nucleotide sequence ID" value="NZ_JAPHAV010000024.1"/>
</dbReference>
<dbReference type="EMBL" id="JAPHAV010000024">
    <property type="protein sequence ID" value="MCX2699283.1"/>
    <property type="molecule type" value="Genomic_DNA"/>
</dbReference>
<keyword evidence="3" id="KW-1185">Reference proteome</keyword>
<name>A0ABT3QUH5_9HYPH</name>
<dbReference type="Proteomes" id="UP001301216">
    <property type="component" value="Unassembled WGS sequence"/>
</dbReference>
<gene>
    <name evidence="2" type="ORF">OPR82_21495</name>
</gene>
<evidence type="ECO:0000313" key="3">
    <source>
        <dbReference type="Proteomes" id="UP001301216"/>
    </source>
</evidence>
<organism evidence="2 3">
    <name type="scientific">Ochrobactrum chromiisoli</name>
    <dbReference type="NCBI Taxonomy" id="2993941"/>
    <lineage>
        <taxon>Bacteria</taxon>
        <taxon>Pseudomonadati</taxon>
        <taxon>Pseudomonadota</taxon>
        <taxon>Alphaproteobacteria</taxon>
        <taxon>Hyphomicrobiales</taxon>
        <taxon>Brucellaceae</taxon>
        <taxon>Brucella/Ochrobactrum group</taxon>
        <taxon>Ochrobactrum</taxon>
    </lineage>
</organism>
<feature type="compositionally biased region" description="Polar residues" evidence="1">
    <location>
        <begin position="24"/>
        <end position="39"/>
    </location>
</feature>
<feature type="region of interest" description="Disordered" evidence="1">
    <location>
        <begin position="24"/>
        <end position="77"/>
    </location>
</feature>
<proteinExistence type="predicted"/>
<evidence type="ECO:0000313" key="2">
    <source>
        <dbReference type="EMBL" id="MCX2699283.1"/>
    </source>
</evidence>
<protein>
    <recommendedName>
        <fullName evidence="4">DNA transfer protein</fullName>
    </recommendedName>
</protein>